<protein>
    <submittedName>
        <fullName evidence="1">Uncharacterized protein</fullName>
    </submittedName>
</protein>
<gene>
    <name evidence="1" type="ORF">HMPREF0661_06705</name>
</gene>
<evidence type="ECO:0000313" key="2">
    <source>
        <dbReference type="Proteomes" id="UP000029578"/>
    </source>
</evidence>
<dbReference type="AlphaFoldDB" id="A0A096AN96"/>
<name>A0A096AN96_9BACT</name>
<proteinExistence type="predicted"/>
<comment type="caution">
    <text evidence="1">The sequence shown here is derived from an EMBL/GenBank/DDBJ whole genome shotgun (WGS) entry which is preliminary data.</text>
</comment>
<dbReference type="EMBL" id="JRNS01000350">
    <property type="protein sequence ID" value="KGF48568.1"/>
    <property type="molecule type" value="Genomic_DNA"/>
</dbReference>
<organism evidence="1 2">
    <name type="scientific">Prevotella melaninogenica DNF00666</name>
    <dbReference type="NCBI Taxonomy" id="1401073"/>
    <lineage>
        <taxon>Bacteria</taxon>
        <taxon>Pseudomonadati</taxon>
        <taxon>Bacteroidota</taxon>
        <taxon>Bacteroidia</taxon>
        <taxon>Bacteroidales</taxon>
        <taxon>Prevotellaceae</taxon>
        <taxon>Prevotella</taxon>
    </lineage>
</organism>
<reference evidence="1 2" key="1">
    <citation type="submission" date="2014-07" db="EMBL/GenBank/DDBJ databases">
        <authorList>
            <person name="McCorrison J."/>
            <person name="Sanka R."/>
            <person name="Torralba M."/>
            <person name="Gillis M."/>
            <person name="Haft D.H."/>
            <person name="Methe B."/>
            <person name="Sutton G."/>
            <person name="Nelson K.E."/>
        </authorList>
    </citation>
    <scope>NUCLEOTIDE SEQUENCE [LARGE SCALE GENOMIC DNA]</scope>
    <source>
        <strain evidence="1 2">DNF00666</strain>
    </source>
</reference>
<evidence type="ECO:0000313" key="1">
    <source>
        <dbReference type="EMBL" id="KGF48568.1"/>
    </source>
</evidence>
<dbReference type="Proteomes" id="UP000029578">
    <property type="component" value="Unassembled WGS sequence"/>
</dbReference>
<accession>A0A096AN96</accession>
<sequence length="69" mass="7768">MAKDKQLKRPYLAPKCEVIQVETCNLMAISASMGGFEYGGTLSKKVSFDNEEDFDFGTDNTQTRKEEQP</sequence>
<dbReference type="RefSeq" id="WP_036864860.1">
    <property type="nucleotide sequence ID" value="NZ_JRNS01000350.1"/>
</dbReference>